<dbReference type="InterPro" id="IPR013096">
    <property type="entry name" value="Cupin_2"/>
</dbReference>
<sequence length="183" mass="20616">MAEVEQVTLRTDANQLRFPDGKTVTLLERGSDEWGDFLRMEHQIPQQGAINSPHWHPIIVESFEVKQGLLKGIVDGAERVFGAGERLTIHPKQVHQFFNVGEETLTGIHEVRPPGFHWEMFKLHHKLACEGKLSLKGTPYHPFWLGMLWKYGDGYAADAPAIVQKVLLGGLARLAKALGYRVD</sequence>
<dbReference type="KEGG" id="palb:EJC50_09335"/>
<keyword evidence="3" id="KW-1185">Reference proteome</keyword>
<dbReference type="AlphaFoldDB" id="A0A3Q8X3W4"/>
<protein>
    <submittedName>
        <fullName evidence="2">Cupin domain-containing protein</fullName>
    </submittedName>
</protein>
<dbReference type="InterPro" id="IPR011051">
    <property type="entry name" value="RmlC_Cupin_sf"/>
</dbReference>
<organism evidence="2 3">
    <name type="scientific">Paenibacillus albus</name>
    <dbReference type="NCBI Taxonomy" id="2495582"/>
    <lineage>
        <taxon>Bacteria</taxon>
        <taxon>Bacillati</taxon>
        <taxon>Bacillota</taxon>
        <taxon>Bacilli</taxon>
        <taxon>Bacillales</taxon>
        <taxon>Paenibacillaceae</taxon>
        <taxon>Paenibacillus</taxon>
    </lineage>
</organism>
<dbReference type="Proteomes" id="UP000272528">
    <property type="component" value="Chromosome"/>
</dbReference>
<proteinExistence type="predicted"/>
<accession>A0A3Q8X3W4</accession>
<dbReference type="SUPFAM" id="SSF51182">
    <property type="entry name" value="RmlC-like cupins"/>
    <property type="match status" value="1"/>
</dbReference>
<evidence type="ECO:0000313" key="2">
    <source>
        <dbReference type="EMBL" id="AZN39827.1"/>
    </source>
</evidence>
<evidence type="ECO:0000259" key="1">
    <source>
        <dbReference type="Pfam" id="PF07883"/>
    </source>
</evidence>
<dbReference type="OrthoDB" id="4227163at2"/>
<gene>
    <name evidence="2" type="ORF">EJC50_09335</name>
</gene>
<reference evidence="3" key="1">
    <citation type="submission" date="2018-12" db="EMBL/GenBank/DDBJ databases">
        <title>Genome sequence of Peanibacillus sp.</title>
        <authorList>
            <person name="Subramani G."/>
            <person name="Srinivasan S."/>
            <person name="Kim M.K."/>
        </authorList>
    </citation>
    <scope>NUCLEOTIDE SEQUENCE [LARGE SCALE GENOMIC DNA]</scope>
    <source>
        <strain evidence="3">18JY67-1</strain>
    </source>
</reference>
<dbReference type="Pfam" id="PF07883">
    <property type="entry name" value="Cupin_2"/>
    <property type="match status" value="1"/>
</dbReference>
<dbReference type="InterPro" id="IPR014710">
    <property type="entry name" value="RmlC-like_jellyroll"/>
</dbReference>
<dbReference type="Gene3D" id="2.60.120.10">
    <property type="entry name" value="Jelly Rolls"/>
    <property type="match status" value="1"/>
</dbReference>
<dbReference type="EMBL" id="CP034437">
    <property type="protein sequence ID" value="AZN39827.1"/>
    <property type="molecule type" value="Genomic_DNA"/>
</dbReference>
<feature type="domain" description="Cupin type-2" evidence="1">
    <location>
        <begin position="46"/>
        <end position="105"/>
    </location>
</feature>
<name>A0A3Q8X3W4_9BACL</name>
<evidence type="ECO:0000313" key="3">
    <source>
        <dbReference type="Proteomes" id="UP000272528"/>
    </source>
</evidence>